<accession>A0A7S3R3Z9</accession>
<dbReference type="AlphaFoldDB" id="A0A7S3R3Z9"/>
<proteinExistence type="predicted"/>
<name>A0A7S3R3Z9_DUNTE</name>
<evidence type="ECO:0000313" key="1">
    <source>
        <dbReference type="EMBL" id="CAE0501856.1"/>
    </source>
</evidence>
<gene>
    <name evidence="1" type="ORF">DTER00134_LOCUS16929</name>
</gene>
<protein>
    <submittedName>
        <fullName evidence="1">Uncharacterized protein</fullName>
    </submittedName>
</protein>
<sequence>MIIPPVRNEEGRLIAAKNVNAYLLPLLQDLQRLGPAYTGPDVSRFDEILGSVPPEEIGQGTTVTPTVKGGHGQPASAAPVKVHLVCLGFHADGPARVALMNAMGLTAFLGCLCCKMTQICATAKRKFFMGYATAVQITRGMLKGQQKQMVRDDATLKFSTPEQLNRARQAEVGYNIVWCTTNLVLN</sequence>
<organism evidence="1">
    <name type="scientific">Dunaliella tertiolecta</name>
    <name type="common">Green alga</name>
    <dbReference type="NCBI Taxonomy" id="3047"/>
    <lineage>
        <taxon>Eukaryota</taxon>
        <taxon>Viridiplantae</taxon>
        <taxon>Chlorophyta</taxon>
        <taxon>core chlorophytes</taxon>
        <taxon>Chlorophyceae</taxon>
        <taxon>CS clade</taxon>
        <taxon>Chlamydomonadales</taxon>
        <taxon>Dunaliellaceae</taxon>
        <taxon>Dunaliella</taxon>
    </lineage>
</organism>
<dbReference type="EMBL" id="HBIP01027992">
    <property type="protein sequence ID" value="CAE0501856.1"/>
    <property type="molecule type" value="Transcribed_RNA"/>
</dbReference>
<reference evidence="1" key="1">
    <citation type="submission" date="2021-01" db="EMBL/GenBank/DDBJ databases">
        <authorList>
            <person name="Corre E."/>
            <person name="Pelletier E."/>
            <person name="Niang G."/>
            <person name="Scheremetjew M."/>
            <person name="Finn R."/>
            <person name="Kale V."/>
            <person name="Holt S."/>
            <person name="Cochrane G."/>
            <person name="Meng A."/>
            <person name="Brown T."/>
            <person name="Cohen L."/>
        </authorList>
    </citation>
    <scope>NUCLEOTIDE SEQUENCE</scope>
    <source>
        <strain evidence="1">CCMP1320</strain>
    </source>
</reference>